<dbReference type="InterPro" id="IPR036412">
    <property type="entry name" value="HAD-like_sf"/>
</dbReference>
<dbReference type="CDD" id="cd07521">
    <property type="entry name" value="HAD_FCP1-like"/>
    <property type="match status" value="1"/>
</dbReference>
<dbReference type="Gramene" id="CDF36081">
    <property type="protein sequence ID" value="CDF36081"/>
    <property type="gene ID" value="CHC_T00004501001"/>
</dbReference>
<dbReference type="FunFam" id="3.40.50.1000:FF:000093">
    <property type="entry name" value="NLI interacting factor-like phosphatase family protein"/>
    <property type="match status" value="1"/>
</dbReference>
<reference evidence="4" key="1">
    <citation type="journal article" date="2013" name="Proc. Natl. Acad. Sci. U.S.A.">
        <title>Genome structure and metabolic features in the red seaweed Chondrus crispus shed light on evolution of the Archaeplastida.</title>
        <authorList>
            <person name="Collen J."/>
            <person name="Porcel B."/>
            <person name="Carre W."/>
            <person name="Ball S.G."/>
            <person name="Chaparro C."/>
            <person name="Tonon T."/>
            <person name="Barbeyron T."/>
            <person name="Michel G."/>
            <person name="Noel B."/>
            <person name="Valentin K."/>
            <person name="Elias M."/>
            <person name="Artiguenave F."/>
            <person name="Arun A."/>
            <person name="Aury J.M."/>
            <person name="Barbosa-Neto J.F."/>
            <person name="Bothwell J.H."/>
            <person name="Bouget F.Y."/>
            <person name="Brillet L."/>
            <person name="Cabello-Hurtado F."/>
            <person name="Capella-Gutierrez S."/>
            <person name="Charrier B."/>
            <person name="Cladiere L."/>
            <person name="Cock J.M."/>
            <person name="Coelho S.M."/>
            <person name="Colleoni C."/>
            <person name="Czjzek M."/>
            <person name="Da Silva C."/>
            <person name="Delage L."/>
            <person name="Denoeud F."/>
            <person name="Deschamps P."/>
            <person name="Dittami S.M."/>
            <person name="Gabaldon T."/>
            <person name="Gachon C.M."/>
            <person name="Groisillier A."/>
            <person name="Herve C."/>
            <person name="Jabbari K."/>
            <person name="Katinka M."/>
            <person name="Kloareg B."/>
            <person name="Kowalczyk N."/>
            <person name="Labadie K."/>
            <person name="Leblanc C."/>
            <person name="Lopez P.J."/>
            <person name="McLachlan D.H."/>
            <person name="Meslet-Cladiere L."/>
            <person name="Moustafa A."/>
            <person name="Nehr Z."/>
            <person name="Nyvall Collen P."/>
            <person name="Panaud O."/>
            <person name="Partensky F."/>
            <person name="Poulain J."/>
            <person name="Rensing S.A."/>
            <person name="Rousvoal S."/>
            <person name="Samson G."/>
            <person name="Symeonidi A."/>
            <person name="Weissenbach J."/>
            <person name="Zambounis A."/>
            <person name="Wincker P."/>
            <person name="Boyen C."/>
        </authorList>
    </citation>
    <scope>NUCLEOTIDE SEQUENCE [LARGE SCALE GENOMIC DNA]</scope>
    <source>
        <strain evidence="4">cv. Stackhouse</strain>
    </source>
</reference>
<dbReference type="Pfam" id="PF03031">
    <property type="entry name" value="NIF"/>
    <property type="match status" value="1"/>
</dbReference>
<dbReference type="STRING" id="2769.R7QF67"/>
<dbReference type="PROSITE" id="PS50969">
    <property type="entry name" value="FCP1"/>
    <property type="match status" value="1"/>
</dbReference>
<dbReference type="InterPro" id="IPR023214">
    <property type="entry name" value="HAD_sf"/>
</dbReference>
<organism evidence="3 4">
    <name type="scientific">Chondrus crispus</name>
    <name type="common">Carrageen Irish moss</name>
    <name type="synonym">Polymorpha crispa</name>
    <dbReference type="NCBI Taxonomy" id="2769"/>
    <lineage>
        <taxon>Eukaryota</taxon>
        <taxon>Rhodophyta</taxon>
        <taxon>Florideophyceae</taxon>
        <taxon>Rhodymeniophycidae</taxon>
        <taxon>Gigartinales</taxon>
        <taxon>Gigartinaceae</taxon>
        <taxon>Chondrus</taxon>
    </lineage>
</organism>
<dbReference type="PhylomeDB" id="R7QF67"/>
<dbReference type="GO" id="GO:0016791">
    <property type="term" value="F:phosphatase activity"/>
    <property type="evidence" value="ECO:0007669"/>
    <property type="project" value="InterPro"/>
</dbReference>
<sequence>MQLPSKLLLSLLVDPDPSPFMSPKYPSQSTFLALVNQLRSVQPRSLLTVLTTVLCLACARVAYRYTQRKKPSTRNSHGPPLALRKRRRPSISEITVANTSPAAVKEIKLSCIAGCGTVISYTKRALWDCFLCPLLAWLINTLAVIFAVLVSFIPSFFWVKRKKLKVCVATSLPSSSDLRHHKIQHAETTQFNKGKTTPTLSPYFSALMVPAALSCTRSRKSLVLDLDETLVHSQFKLTEHCDLRLEVRVDEFPAVFYVSKRPYLDVFLRTVAQWYDVVIYTASLQKYGDPLITVLDTDRLVKRRIFRQDCIRRNGNFVKDLTIVNPNLADVLIVDNSPAAYSIQPSNAVPIEAWYHDQNDEELLNLLPLLHAIAFLNDVRSLLDLRLTGGALAGRRGRPVSR</sequence>
<dbReference type="EMBL" id="HG001759">
    <property type="protein sequence ID" value="CDF36081.1"/>
    <property type="molecule type" value="Genomic_DNA"/>
</dbReference>
<feature type="domain" description="FCP1 homology" evidence="2">
    <location>
        <begin position="215"/>
        <end position="373"/>
    </location>
</feature>
<keyword evidence="1" id="KW-0812">Transmembrane</keyword>
<evidence type="ECO:0000313" key="4">
    <source>
        <dbReference type="Proteomes" id="UP000012073"/>
    </source>
</evidence>
<keyword evidence="4" id="KW-1185">Reference proteome</keyword>
<dbReference type="InterPro" id="IPR011948">
    <property type="entry name" value="Dullard_phosphatase"/>
</dbReference>
<dbReference type="Gene3D" id="3.40.50.1000">
    <property type="entry name" value="HAD superfamily/HAD-like"/>
    <property type="match status" value="1"/>
</dbReference>
<keyword evidence="1" id="KW-0472">Membrane</keyword>
<dbReference type="OrthoDB" id="277011at2759"/>
<dbReference type="SMART" id="SM00577">
    <property type="entry name" value="CPDc"/>
    <property type="match status" value="1"/>
</dbReference>
<keyword evidence="1" id="KW-1133">Transmembrane helix</keyword>
<dbReference type="GeneID" id="17323633"/>
<dbReference type="InterPro" id="IPR050365">
    <property type="entry name" value="TIM50"/>
</dbReference>
<feature type="transmembrane region" description="Helical" evidence="1">
    <location>
        <begin position="134"/>
        <end position="159"/>
    </location>
</feature>
<dbReference type="AlphaFoldDB" id="R7QF67"/>
<evidence type="ECO:0000313" key="3">
    <source>
        <dbReference type="EMBL" id="CDF36081.1"/>
    </source>
</evidence>
<dbReference type="Proteomes" id="UP000012073">
    <property type="component" value="Unassembled WGS sequence"/>
</dbReference>
<dbReference type="RefSeq" id="XP_005715900.1">
    <property type="nucleotide sequence ID" value="XM_005715843.1"/>
</dbReference>
<name>R7QF67_CHOCR</name>
<evidence type="ECO:0000256" key="1">
    <source>
        <dbReference type="SAM" id="Phobius"/>
    </source>
</evidence>
<gene>
    <name evidence="3" type="ORF">CHC_T00004501001</name>
</gene>
<dbReference type="InterPro" id="IPR004274">
    <property type="entry name" value="FCP1_dom"/>
</dbReference>
<evidence type="ECO:0000259" key="2">
    <source>
        <dbReference type="PROSITE" id="PS50969"/>
    </source>
</evidence>
<feature type="transmembrane region" description="Helical" evidence="1">
    <location>
        <begin position="45"/>
        <end position="63"/>
    </location>
</feature>
<protein>
    <recommendedName>
        <fullName evidence="2">FCP1 homology domain-containing protein</fullName>
    </recommendedName>
</protein>
<accession>R7QF67</accession>
<dbReference type="KEGG" id="ccp:CHC_T00004501001"/>
<dbReference type="SUPFAM" id="SSF56784">
    <property type="entry name" value="HAD-like"/>
    <property type="match status" value="1"/>
</dbReference>
<dbReference type="PANTHER" id="PTHR12210">
    <property type="entry name" value="DULLARD PROTEIN PHOSPHATASE"/>
    <property type="match status" value="1"/>
</dbReference>
<dbReference type="NCBIfam" id="TIGR02251">
    <property type="entry name" value="HIF-SF_euk"/>
    <property type="match status" value="1"/>
</dbReference>
<proteinExistence type="predicted"/>